<proteinExistence type="predicted"/>
<dbReference type="InterPro" id="IPR011711">
    <property type="entry name" value="GntR_C"/>
</dbReference>
<dbReference type="RefSeq" id="WP_123803624.1">
    <property type="nucleotide sequence ID" value="NZ_RPFL01000001.1"/>
</dbReference>
<dbReference type="Gene3D" id="1.20.120.530">
    <property type="entry name" value="GntR ligand-binding domain-like"/>
    <property type="match status" value="1"/>
</dbReference>
<dbReference type="InterPro" id="IPR036390">
    <property type="entry name" value="WH_DNA-bd_sf"/>
</dbReference>
<reference evidence="5 6" key="1">
    <citation type="submission" date="2018-11" db="EMBL/GenBank/DDBJ databases">
        <title>Neisseria weixii sp. nov. isolated from the rectal contents of plateau pika (Ochotona cruzoniae).</title>
        <authorList>
            <person name="Zhang G."/>
        </authorList>
    </citation>
    <scope>NUCLEOTIDE SEQUENCE [LARGE SCALE GENOMIC DNA]</scope>
    <source>
        <strain evidence="5 6">10009</strain>
    </source>
</reference>
<accession>A0A3N4NHH7</accession>
<dbReference type="GO" id="GO:0003677">
    <property type="term" value="F:DNA binding"/>
    <property type="evidence" value="ECO:0007669"/>
    <property type="project" value="UniProtKB-KW"/>
</dbReference>
<dbReference type="Gene3D" id="1.10.10.10">
    <property type="entry name" value="Winged helix-like DNA-binding domain superfamily/Winged helix DNA-binding domain"/>
    <property type="match status" value="1"/>
</dbReference>
<evidence type="ECO:0000256" key="1">
    <source>
        <dbReference type="ARBA" id="ARBA00023015"/>
    </source>
</evidence>
<evidence type="ECO:0000256" key="3">
    <source>
        <dbReference type="ARBA" id="ARBA00023163"/>
    </source>
</evidence>
<keyword evidence="1" id="KW-0805">Transcription regulation</keyword>
<dbReference type="GO" id="GO:0003700">
    <property type="term" value="F:DNA-binding transcription factor activity"/>
    <property type="evidence" value="ECO:0007669"/>
    <property type="project" value="InterPro"/>
</dbReference>
<dbReference type="PANTHER" id="PTHR43537:SF51">
    <property type="entry name" value="HTH-TYPE TRANSCRIPTIONAL REGULATOR LGOR-RELATED"/>
    <property type="match status" value="1"/>
</dbReference>
<evidence type="ECO:0000313" key="5">
    <source>
        <dbReference type="EMBL" id="RPD90959.1"/>
    </source>
</evidence>
<dbReference type="Pfam" id="PF07729">
    <property type="entry name" value="FCD"/>
    <property type="match status" value="1"/>
</dbReference>
<dbReference type="AlphaFoldDB" id="A0A3N4NHH7"/>
<dbReference type="PANTHER" id="PTHR43537">
    <property type="entry name" value="TRANSCRIPTIONAL REGULATOR, GNTR FAMILY"/>
    <property type="match status" value="1"/>
</dbReference>
<dbReference type="Proteomes" id="UP000272412">
    <property type="component" value="Unassembled WGS sequence"/>
</dbReference>
<dbReference type="SMART" id="SM00895">
    <property type="entry name" value="FCD"/>
    <property type="match status" value="1"/>
</dbReference>
<keyword evidence="3" id="KW-0804">Transcription</keyword>
<dbReference type="EMBL" id="RPFL01000001">
    <property type="protein sequence ID" value="RPD90959.1"/>
    <property type="molecule type" value="Genomic_DNA"/>
</dbReference>
<dbReference type="OrthoDB" id="8066003at2"/>
<dbReference type="InterPro" id="IPR036388">
    <property type="entry name" value="WH-like_DNA-bd_sf"/>
</dbReference>
<evidence type="ECO:0000256" key="2">
    <source>
        <dbReference type="ARBA" id="ARBA00023125"/>
    </source>
</evidence>
<protein>
    <submittedName>
        <fullName evidence="5">GntR family transcriptional regulator</fullName>
    </submittedName>
</protein>
<comment type="caution">
    <text evidence="5">The sequence shown here is derived from an EMBL/GenBank/DDBJ whole genome shotgun (WGS) entry which is preliminary data.</text>
</comment>
<dbReference type="InterPro" id="IPR000524">
    <property type="entry name" value="Tscrpt_reg_HTH_GntR"/>
</dbReference>
<sequence length="237" mass="26950">MEHNHQVLVRLREMIADGELKPGERITEIPTAEKLGVSRLPVRMALQILEQEGLVERLPKRGYTARKITSADFLNALEVRGTLEGLAARQAAEHGMPSETVALLEQGLAELDAVFEREVFSIEEVEIYQKFNVLFHDAVIEASQNPVIRMALAKIESLPFSSIQSLVIDRREMPREKKRLLYAHLQHHAILHAVCSRQSARAEALMREHAQSPVLFTDLLNRFENRPESLHIVQDND</sequence>
<keyword evidence="6" id="KW-1185">Reference proteome</keyword>
<keyword evidence="2" id="KW-0238">DNA-binding</keyword>
<dbReference type="CDD" id="cd07377">
    <property type="entry name" value="WHTH_GntR"/>
    <property type="match status" value="1"/>
</dbReference>
<dbReference type="Pfam" id="PF00392">
    <property type="entry name" value="GntR"/>
    <property type="match status" value="1"/>
</dbReference>
<dbReference type="SUPFAM" id="SSF46785">
    <property type="entry name" value="Winged helix' DNA-binding domain"/>
    <property type="match status" value="1"/>
</dbReference>
<dbReference type="SMART" id="SM00345">
    <property type="entry name" value="HTH_GNTR"/>
    <property type="match status" value="1"/>
</dbReference>
<dbReference type="InterPro" id="IPR008920">
    <property type="entry name" value="TF_FadR/GntR_C"/>
</dbReference>
<feature type="domain" description="HTH gntR-type" evidence="4">
    <location>
        <begin position="1"/>
        <end position="68"/>
    </location>
</feature>
<name>A0A3N4NHH7_9NEIS</name>
<gene>
    <name evidence="5" type="ORF">EGK74_01055</name>
</gene>
<evidence type="ECO:0000313" key="6">
    <source>
        <dbReference type="Proteomes" id="UP000272412"/>
    </source>
</evidence>
<dbReference type="PROSITE" id="PS50949">
    <property type="entry name" value="HTH_GNTR"/>
    <property type="match status" value="1"/>
</dbReference>
<organism evidence="5 6">
    <name type="scientific">Neisseria weixii</name>
    <dbReference type="NCBI Taxonomy" id="1853276"/>
    <lineage>
        <taxon>Bacteria</taxon>
        <taxon>Pseudomonadati</taxon>
        <taxon>Pseudomonadota</taxon>
        <taxon>Betaproteobacteria</taxon>
        <taxon>Neisseriales</taxon>
        <taxon>Neisseriaceae</taxon>
        <taxon>Neisseria</taxon>
    </lineage>
</organism>
<dbReference type="SUPFAM" id="SSF48008">
    <property type="entry name" value="GntR ligand-binding domain-like"/>
    <property type="match status" value="1"/>
</dbReference>
<evidence type="ECO:0000259" key="4">
    <source>
        <dbReference type="PROSITE" id="PS50949"/>
    </source>
</evidence>